<sequence>MLQLCELATAQPDSPPPPDAFYADLRAFIQRREAAAWAAEEGLNAIASPTPSATALEDYQRLRGDLAGGTGGTTGSSGGKGSSVHVRPGRPPGRKSGLSRSSRQNSNGLDEGRPTPGRRSAASAAATKNSGSHGSSLTGGGCGDGVSGAGQADGRRRCIRESSSIPSEASICSITASTTATGNSPTSSSYPTANSANKTRQSIASGSANSLTLIMQGCLDEEKTAPGLSMPVTTCSNRGNVSMQTAIVEPEEPVDRFEEEDAFADGSEVTGSSGTQLGRKKLQLFVNNHHLDELVSLNVGCFFGIFLSTLGIPWLGGTLEKIYHNAIGLNELYSGNMESKAMLIYSPR</sequence>
<evidence type="ECO:0000313" key="2">
    <source>
        <dbReference type="EMBL" id="VEL08534.1"/>
    </source>
</evidence>
<feature type="compositionally biased region" description="Gly residues" evidence="1">
    <location>
        <begin position="66"/>
        <end position="81"/>
    </location>
</feature>
<gene>
    <name evidence="2" type="ORF">PXEA_LOCUS1974</name>
</gene>
<name>A0A3S5CBZ3_9PLAT</name>
<dbReference type="Proteomes" id="UP000784294">
    <property type="component" value="Unassembled WGS sequence"/>
</dbReference>
<feature type="compositionally biased region" description="Polar residues" evidence="1">
    <location>
        <begin position="182"/>
        <end position="198"/>
    </location>
</feature>
<protein>
    <submittedName>
        <fullName evidence="2">Uncharacterized protein</fullName>
    </submittedName>
</protein>
<comment type="caution">
    <text evidence="2">The sequence shown here is derived from an EMBL/GenBank/DDBJ whole genome shotgun (WGS) entry which is preliminary data.</text>
</comment>
<evidence type="ECO:0000256" key="1">
    <source>
        <dbReference type="SAM" id="MobiDB-lite"/>
    </source>
</evidence>
<feature type="compositionally biased region" description="Gly residues" evidence="1">
    <location>
        <begin position="137"/>
        <end position="148"/>
    </location>
</feature>
<feature type="region of interest" description="Disordered" evidence="1">
    <location>
        <begin position="176"/>
        <end position="198"/>
    </location>
</feature>
<organism evidence="2 3">
    <name type="scientific">Protopolystoma xenopodis</name>
    <dbReference type="NCBI Taxonomy" id="117903"/>
    <lineage>
        <taxon>Eukaryota</taxon>
        <taxon>Metazoa</taxon>
        <taxon>Spiralia</taxon>
        <taxon>Lophotrochozoa</taxon>
        <taxon>Platyhelminthes</taxon>
        <taxon>Monogenea</taxon>
        <taxon>Polyopisthocotylea</taxon>
        <taxon>Polystomatidea</taxon>
        <taxon>Polystomatidae</taxon>
        <taxon>Protopolystoma</taxon>
    </lineage>
</organism>
<keyword evidence="3" id="KW-1185">Reference proteome</keyword>
<dbReference type="EMBL" id="CAAALY010004219">
    <property type="protein sequence ID" value="VEL08534.1"/>
    <property type="molecule type" value="Genomic_DNA"/>
</dbReference>
<feature type="region of interest" description="Disordered" evidence="1">
    <location>
        <begin position="64"/>
        <end position="164"/>
    </location>
</feature>
<dbReference type="AlphaFoldDB" id="A0A3S5CBZ3"/>
<accession>A0A3S5CBZ3</accession>
<evidence type="ECO:0000313" key="3">
    <source>
        <dbReference type="Proteomes" id="UP000784294"/>
    </source>
</evidence>
<reference evidence="2" key="1">
    <citation type="submission" date="2018-11" db="EMBL/GenBank/DDBJ databases">
        <authorList>
            <consortium name="Pathogen Informatics"/>
        </authorList>
    </citation>
    <scope>NUCLEOTIDE SEQUENCE</scope>
</reference>
<feature type="compositionally biased region" description="Polar residues" evidence="1">
    <location>
        <begin position="98"/>
        <end position="108"/>
    </location>
</feature>
<proteinExistence type="predicted"/>